<reference evidence="4 5" key="1">
    <citation type="submission" date="2017-08" db="EMBL/GenBank/DDBJ databases">
        <title>Fine stratification of microbial communities through a metagenomic profile of the photic zone.</title>
        <authorList>
            <person name="Haro-Moreno J.M."/>
            <person name="Lopez-Perez M."/>
            <person name="De La Torre J."/>
            <person name="Picazo A."/>
            <person name="Camacho A."/>
            <person name="Rodriguez-Valera F."/>
        </authorList>
    </citation>
    <scope>NUCLEOTIDE SEQUENCE [LARGE SCALE GENOMIC DNA]</scope>
    <source>
        <strain evidence="4">MED-G24</strain>
    </source>
</reference>
<dbReference type="Proteomes" id="UP000219327">
    <property type="component" value="Unassembled WGS sequence"/>
</dbReference>
<dbReference type="GO" id="GO:0032259">
    <property type="term" value="P:methylation"/>
    <property type="evidence" value="ECO:0007669"/>
    <property type="project" value="UniProtKB-KW"/>
</dbReference>
<dbReference type="CDD" id="cd18103">
    <property type="entry name" value="SpoU-like_RlmB"/>
    <property type="match status" value="1"/>
</dbReference>
<name>A0A2A5WVS0_9GAMM</name>
<organism evidence="4 5">
    <name type="scientific">OM182 bacterium MED-G24</name>
    <dbReference type="NCBI Taxonomy" id="1986255"/>
    <lineage>
        <taxon>Bacteria</taxon>
        <taxon>Pseudomonadati</taxon>
        <taxon>Pseudomonadota</taxon>
        <taxon>Gammaproteobacteria</taxon>
        <taxon>OMG group</taxon>
        <taxon>OM182 clade</taxon>
    </lineage>
</organism>
<dbReference type="PANTHER" id="PTHR46429:SF1">
    <property type="entry name" value="23S RRNA (GUANOSINE-2'-O-)-METHYLTRANSFERASE RLMB"/>
    <property type="match status" value="1"/>
</dbReference>
<keyword evidence="2 4" id="KW-0808">Transferase</keyword>
<evidence type="ECO:0000256" key="1">
    <source>
        <dbReference type="ARBA" id="ARBA00022603"/>
    </source>
</evidence>
<protein>
    <submittedName>
        <fullName evidence="4">23S rRNA (Guanosine(2251)-2'-O)-methyltransferase RlmB</fullName>
    </submittedName>
</protein>
<dbReference type="InterPro" id="IPR013123">
    <property type="entry name" value="SpoU_subst-bd"/>
</dbReference>
<dbReference type="GO" id="GO:0008173">
    <property type="term" value="F:RNA methyltransferase activity"/>
    <property type="evidence" value="ECO:0007669"/>
    <property type="project" value="InterPro"/>
</dbReference>
<dbReference type="GO" id="GO:0005829">
    <property type="term" value="C:cytosol"/>
    <property type="evidence" value="ECO:0007669"/>
    <property type="project" value="TreeGrafter"/>
</dbReference>
<dbReference type="Pfam" id="PF00588">
    <property type="entry name" value="SpoU_methylase"/>
    <property type="match status" value="1"/>
</dbReference>
<dbReference type="EMBL" id="NTKD01000013">
    <property type="protein sequence ID" value="PDH40294.1"/>
    <property type="molecule type" value="Genomic_DNA"/>
</dbReference>
<dbReference type="InterPro" id="IPR029064">
    <property type="entry name" value="Ribosomal_eL30-like_sf"/>
</dbReference>
<evidence type="ECO:0000313" key="4">
    <source>
        <dbReference type="EMBL" id="PDH40294.1"/>
    </source>
</evidence>
<dbReference type="InterPro" id="IPR001537">
    <property type="entry name" value="SpoU_MeTrfase"/>
</dbReference>
<dbReference type="SMART" id="SM00967">
    <property type="entry name" value="SpoU_sub_bind"/>
    <property type="match status" value="1"/>
</dbReference>
<feature type="domain" description="RNA 2-O ribose methyltransferase substrate binding" evidence="3">
    <location>
        <begin position="11"/>
        <end position="86"/>
    </location>
</feature>
<comment type="caution">
    <text evidence="4">The sequence shown here is derived from an EMBL/GenBank/DDBJ whole genome shotgun (WGS) entry which is preliminary data.</text>
</comment>
<sequence>MFQEQRTSVNTLFGINVVQARLKAGRQGILEMLVRRGSRSARLQKIILQAERLSVPVRMVYADALDAMTTTNHQGVGLSVETMPNVTEDELDRLTAEGDTMLLVLDGVTDPRNLGACLRSAATLGVAAVIIPKDRSASVTDATSKAASGADQQVPLVIVTNLSRCLRRLAESGVWIVGTVLDGETPINNVDLTGRVALVMGSEERGLRQQTRLHCDHLAAIPMETDTFGFNVSVATGICLYEAYRQRHV</sequence>
<dbReference type="Gene3D" id="3.30.1330.30">
    <property type="match status" value="1"/>
</dbReference>
<dbReference type="InterPro" id="IPR029028">
    <property type="entry name" value="Alpha/beta_knot_MTases"/>
</dbReference>
<dbReference type="GO" id="GO:0006396">
    <property type="term" value="P:RNA processing"/>
    <property type="evidence" value="ECO:0007669"/>
    <property type="project" value="InterPro"/>
</dbReference>
<dbReference type="SUPFAM" id="SSF55315">
    <property type="entry name" value="L30e-like"/>
    <property type="match status" value="1"/>
</dbReference>
<accession>A0A2A5WVS0</accession>
<dbReference type="InterPro" id="IPR029026">
    <property type="entry name" value="tRNA_m1G_MTases_N"/>
</dbReference>
<evidence type="ECO:0000256" key="2">
    <source>
        <dbReference type="ARBA" id="ARBA00022679"/>
    </source>
</evidence>
<gene>
    <name evidence="4" type="ORF">CNE99_03775</name>
</gene>
<dbReference type="Gene3D" id="3.40.1280.10">
    <property type="match status" value="1"/>
</dbReference>
<evidence type="ECO:0000313" key="5">
    <source>
        <dbReference type="Proteomes" id="UP000219327"/>
    </source>
</evidence>
<dbReference type="GO" id="GO:0003723">
    <property type="term" value="F:RNA binding"/>
    <property type="evidence" value="ECO:0007669"/>
    <property type="project" value="InterPro"/>
</dbReference>
<proteinExistence type="predicted"/>
<keyword evidence="1 4" id="KW-0489">Methyltransferase</keyword>
<dbReference type="NCBIfam" id="TIGR00186">
    <property type="entry name" value="rRNA_methyl_3"/>
    <property type="match status" value="1"/>
</dbReference>
<dbReference type="InterPro" id="IPR004441">
    <property type="entry name" value="rRNA_MeTrfase_TrmH"/>
</dbReference>
<dbReference type="Pfam" id="PF08032">
    <property type="entry name" value="SpoU_sub_bind"/>
    <property type="match status" value="1"/>
</dbReference>
<dbReference type="PANTHER" id="PTHR46429">
    <property type="entry name" value="23S RRNA (GUANOSINE-2'-O-)-METHYLTRANSFERASE RLMB"/>
    <property type="match status" value="1"/>
</dbReference>
<dbReference type="AlphaFoldDB" id="A0A2A5WVS0"/>
<evidence type="ECO:0000259" key="3">
    <source>
        <dbReference type="SMART" id="SM00967"/>
    </source>
</evidence>
<dbReference type="SUPFAM" id="SSF75217">
    <property type="entry name" value="alpha/beta knot"/>
    <property type="match status" value="1"/>
</dbReference>